<dbReference type="InterPro" id="IPR036465">
    <property type="entry name" value="vWFA_dom_sf"/>
</dbReference>
<dbReference type="RefSeq" id="WP_191809953.1">
    <property type="nucleotide sequence ID" value="NZ_JACSPV010000004.1"/>
</dbReference>
<dbReference type="EMBL" id="JACSPV010000004">
    <property type="protein sequence ID" value="MBD8004113.1"/>
    <property type="molecule type" value="Genomic_DNA"/>
</dbReference>
<feature type="compositionally biased region" description="Basic and acidic residues" evidence="1">
    <location>
        <begin position="97"/>
        <end position="117"/>
    </location>
</feature>
<proteinExistence type="predicted"/>
<dbReference type="Proteomes" id="UP000648182">
    <property type="component" value="Unassembled WGS sequence"/>
</dbReference>
<dbReference type="InterPro" id="IPR011195">
    <property type="entry name" value="UCP010256"/>
</dbReference>
<dbReference type="PANTHER" id="PTHR39338:SF6">
    <property type="entry name" value="BLL5662 PROTEIN"/>
    <property type="match status" value="1"/>
</dbReference>
<protein>
    <submittedName>
        <fullName evidence="2">VWA domain-containing protein</fullName>
    </submittedName>
</protein>
<dbReference type="InterPro" id="IPR008912">
    <property type="entry name" value="Uncharacterised_CoxE"/>
</dbReference>
<evidence type="ECO:0000313" key="3">
    <source>
        <dbReference type="Proteomes" id="UP000648182"/>
    </source>
</evidence>
<organism evidence="2 3">
    <name type="scientific">Bacillus norwichensis</name>
    <dbReference type="NCBI Taxonomy" id="2762217"/>
    <lineage>
        <taxon>Bacteria</taxon>
        <taxon>Bacillati</taxon>
        <taxon>Bacillota</taxon>
        <taxon>Bacilli</taxon>
        <taxon>Bacillales</taxon>
        <taxon>Bacillaceae</taxon>
        <taxon>Bacillus</taxon>
    </lineage>
</organism>
<reference evidence="2 3" key="1">
    <citation type="submission" date="2020-08" db="EMBL/GenBank/DDBJ databases">
        <title>A Genomic Blueprint of the Chicken Gut Microbiome.</title>
        <authorList>
            <person name="Gilroy R."/>
            <person name="Ravi A."/>
            <person name="Getino M."/>
            <person name="Pursley I."/>
            <person name="Horton D.L."/>
            <person name="Alikhan N.-F."/>
            <person name="Baker D."/>
            <person name="Gharbi K."/>
            <person name="Hall N."/>
            <person name="Watson M."/>
            <person name="Adriaenssens E.M."/>
            <person name="Foster-Nyarko E."/>
            <person name="Jarju S."/>
            <person name="Secka A."/>
            <person name="Antonio M."/>
            <person name="Oren A."/>
            <person name="Chaudhuri R."/>
            <person name="La Ragione R.M."/>
            <person name="Hildebrand F."/>
            <person name="Pallen M.J."/>
        </authorList>
    </citation>
    <scope>NUCLEOTIDE SEQUENCE [LARGE SCALE GENOMIC DNA]</scope>
    <source>
        <strain evidence="2 3">Sa1BUA2</strain>
    </source>
</reference>
<dbReference type="SUPFAM" id="SSF53300">
    <property type="entry name" value="vWA-like"/>
    <property type="match status" value="1"/>
</dbReference>
<name>A0ABR8VH87_9BACI</name>
<comment type="caution">
    <text evidence="2">The sequence shown here is derived from an EMBL/GenBank/DDBJ whole genome shotgun (WGS) entry which is preliminary data.</text>
</comment>
<accession>A0ABR8VH87</accession>
<sequence>MLIRTLSNHILKFCLHLRGLGFLIGPQETMDSIRAVETIDIFNREQFQACLRLVLCSSMEEQAIFDHAFKEFFLNIKENRVSKEMLHYLSDEEQSGRKETYAQKEELDHEKAVERKQGKAPFGKTGTTLKDNEFIGEERNLSWVASKMAFNQSNEFQAYIPPDELGDMEAAAKMFIRKIELKRAQSYQAAKKGRRLDFRRTIRGSLQTGGYPVRLYWKKRKRQGAKFVLLCDASRSMSSYAHCFLQFAYALSKYTRHVEVFLFSTKIKRVTDQLLERRIDLPVLKQLGDSWGGGTCIGESIYSFVQDYGLRLLHQDMVVLIASDGLDAGDITHITWAMGEIQRKTSAVIWLNPLLKIDGYEPTARGMKAALKYVDLFDRASDAQSFLKLAKKIKIRR</sequence>
<dbReference type="PIRSF" id="PIRSF010256">
    <property type="entry name" value="CoxE_vWa"/>
    <property type="match status" value="1"/>
</dbReference>
<feature type="region of interest" description="Disordered" evidence="1">
    <location>
        <begin position="97"/>
        <end position="122"/>
    </location>
</feature>
<evidence type="ECO:0000313" key="2">
    <source>
        <dbReference type="EMBL" id="MBD8004113.1"/>
    </source>
</evidence>
<gene>
    <name evidence="2" type="ORF">H9631_03395</name>
</gene>
<evidence type="ECO:0000256" key="1">
    <source>
        <dbReference type="SAM" id="MobiDB-lite"/>
    </source>
</evidence>
<keyword evidence="3" id="KW-1185">Reference proteome</keyword>
<dbReference type="PANTHER" id="PTHR39338">
    <property type="entry name" value="BLL5662 PROTEIN-RELATED"/>
    <property type="match status" value="1"/>
</dbReference>
<dbReference type="Pfam" id="PF05762">
    <property type="entry name" value="VWA_CoxE"/>
    <property type="match status" value="1"/>
</dbReference>